<sequence>MRDFLTIEDCEIWTIVNQGPLIPTKQNAQSETVPKDPSKFVAQSETVPKDPSKFVAADFRMMEKNENAKKILICGLDPDEYNKISMCSNVKKIWDALQTAHEGTNQVKRSRVELLMRNHELFSMKESERIQDMMTRFT</sequence>
<evidence type="ECO:0000313" key="2">
    <source>
        <dbReference type="RefSeq" id="XP_075088389.1"/>
    </source>
</evidence>
<reference evidence="1" key="1">
    <citation type="journal article" date="2014" name="Nat. Commun.">
        <title>The tobacco genome sequence and its comparison with those of tomato and potato.</title>
        <authorList>
            <person name="Sierro N."/>
            <person name="Battey J.N."/>
            <person name="Ouadi S."/>
            <person name="Bakaher N."/>
            <person name="Bovet L."/>
            <person name="Willig A."/>
            <person name="Goepfert S."/>
            <person name="Peitsch M.C."/>
            <person name="Ivanov N.V."/>
        </authorList>
    </citation>
    <scope>NUCLEOTIDE SEQUENCE [LARGE SCALE GENOMIC DNA]</scope>
</reference>
<gene>
    <name evidence="2" type="primary">LOC142170388</name>
</gene>
<reference evidence="2" key="2">
    <citation type="submission" date="2025-08" db="UniProtKB">
        <authorList>
            <consortium name="RefSeq"/>
        </authorList>
    </citation>
    <scope>IDENTIFICATION</scope>
    <source>
        <tissue evidence="2">Leaf</tissue>
    </source>
</reference>
<dbReference type="Proteomes" id="UP000790787">
    <property type="component" value="Chromosome 16"/>
</dbReference>
<keyword evidence="1" id="KW-1185">Reference proteome</keyword>
<accession>A0AC58STU2</accession>
<dbReference type="RefSeq" id="XP_075088389.1">
    <property type="nucleotide sequence ID" value="XM_075232288.1"/>
</dbReference>
<proteinExistence type="predicted"/>
<organism evidence="1 2">
    <name type="scientific">Nicotiana tabacum</name>
    <name type="common">Common tobacco</name>
    <dbReference type="NCBI Taxonomy" id="4097"/>
    <lineage>
        <taxon>Eukaryota</taxon>
        <taxon>Viridiplantae</taxon>
        <taxon>Streptophyta</taxon>
        <taxon>Embryophyta</taxon>
        <taxon>Tracheophyta</taxon>
        <taxon>Spermatophyta</taxon>
        <taxon>Magnoliopsida</taxon>
        <taxon>eudicotyledons</taxon>
        <taxon>Gunneridae</taxon>
        <taxon>Pentapetalae</taxon>
        <taxon>asterids</taxon>
        <taxon>lamiids</taxon>
        <taxon>Solanales</taxon>
        <taxon>Solanaceae</taxon>
        <taxon>Nicotianoideae</taxon>
        <taxon>Nicotianeae</taxon>
        <taxon>Nicotiana</taxon>
    </lineage>
</organism>
<evidence type="ECO:0000313" key="1">
    <source>
        <dbReference type="Proteomes" id="UP000790787"/>
    </source>
</evidence>
<protein>
    <submittedName>
        <fullName evidence="2">Uncharacterized protein LOC142170388</fullName>
    </submittedName>
</protein>
<name>A0AC58STU2_TOBAC</name>